<dbReference type="EMBL" id="JANJYJ010000007">
    <property type="protein sequence ID" value="KAK3198564.1"/>
    <property type="molecule type" value="Genomic_DNA"/>
</dbReference>
<name>A0AAE0DZM5_9ROSI</name>
<dbReference type="Proteomes" id="UP001281410">
    <property type="component" value="Unassembled WGS sequence"/>
</dbReference>
<comment type="caution">
    <text evidence="2">The sequence shown here is derived from an EMBL/GenBank/DDBJ whole genome shotgun (WGS) entry which is preliminary data.</text>
</comment>
<proteinExistence type="predicted"/>
<feature type="region of interest" description="Disordered" evidence="1">
    <location>
        <begin position="1"/>
        <end position="42"/>
    </location>
</feature>
<sequence length="175" mass="19826">MLNYDGDSEKDDDKDDDDGEAGEGEGRRDNYGQVPIVDEDVDDVNDGNDDIIRCDHVTNNMAEASNSMLGSHRVASYLELLEFIRRMIMRKFQERKKECEAWNSVLPPRVNAKILKHGKESRLFTIIATGNGEYGLLSPTGGYGVKLREYSCQYGYWQMSGSLYSCNGCHKPLLW</sequence>
<dbReference type="AlphaFoldDB" id="A0AAE0DZM5"/>
<organism evidence="2 3">
    <name type="scientific">Dipteronia sinensis</name>
    <dbReference type="NCBI Taxonomy" id="43782"/>
    <lineage>
        <taxon>Eukaryota</taxon>
        <taxon>Viridiplantae</taxon>
        <taxon>Streptophyta</taxon>
        <taxon>Embryophyta</taxon>
        <taxon>Tracheophyta</taxon>
        <taxon>Spermatophyta</taxon>
        <taxon>Magnoliopsida</taxon>
        <taxon>eudicotyledons</taxon>
        <taxon>Gunneridae</taxon>
        <taxon>Pentapetalae</taxon>
        <taxon>rosids</taxon>
        <taxon>malvids</taxon>
        <taxon>Sapindales</taxon>
        <taxon>Sapindaceae</taxon>
        <taxon>Hippocastanoideae</taxon>
        <taxon>Acereae</taxon>
        <taxon>Dipteronia</taxon>
    </lineage>
</organism>
<keyword evidence="3" id="KW-1185">Reference proteome</keyword>
<feature type="compositionally biased region" description="Acidic residues" evidence="1">
    <location>
        <begin position="1"/>
        <end position="23"/>
    </location>
</feature>
<evidence type="ECO:0000313" key="3">
    <source>
        <dbReference type="Proteomes" id="UP001281410"/>
    </source>
</evidence>
<evidence type="ECO:0000313" key="2">
    <source>
        <dbReference type="EMBL" id="KAK3198564.1"/>
    </source>
</evidence>
<reference evidence="2" key="1">
    <citation type="journal article" date="2023" name="Plant J.">
        <title>Genome sequences and population genomics provide insights into the demographic history, inbreeding, and mutation load of two 'living fossil' tree species of Dipteronia.</title>
        <authorList>
            <person name="Feng Y."/>
            <person name="Comes H.P."/>
            <person name="Chen J."/>
            <person name="Zhu S."/>
            <person name="Lu R."/>
            <person name="Zhang X."/>
            <person name="Li P."/>
            <person name="Qiu J."/>
            <person name="Olsen K.M."/>
            <person name="Qiu Y."/>
        </authorList>
    </citation>
    <scope>NUCLEOTIDE SEQUENCE</scope>
    <source>
        <strain evidence="2">NBL</strain>
    </source>
</reference>
<accession>A0AAE0DZM5</accession>
<gene>
    <name evidence="2" type="ORF">Dsin_021979</name>
</gene>
<evidence type="ECO:0000256" key="1">
    <source>
        <dbReference type="SAM" id="MobiDB-lite"/>
    </source>
</evidence>
<protein>
    <submittedName>
        <fullName evidence="2">Uncharacterized protein</fullName>
    </submittedName>
</protein>